<feature type="DNA-binding region" description="HMG box" evidence="9">
    <location>
        <begin position="1"/>
        <end position="60"/>
    </location>
</feature>
<evidence type="ECO:0000256" key="4">
    <source>
        <dbReference type="ARBA" id="ARBA00023015"/>
    </source>
</evidence>
<dbReference type="EMBL" id="JABDTM020027956">
    <property type="protein sequence ID" value="KAH0809728.1"/>
    <property type="molecule type" value="Genomic_DNA"/>
</dbReference>
<feature type="domain" description="HMG box" evidence="11">
    <location>
        <begin position="1"/>
        <end position="60"/>
    </location>
</feature>
<dbReference type="Pfam" id="PF00505">
    <property type="entry name" value="HMG_box"/>
    <property type="match status" value="1"/>
</dbReference>
<evidence type="ECO:0000256" key="7">
    <source>
        <dbReference type="ARBA" id="ARBA00023163"/>
    </source>
</evidence>
<dbReference type="Gene3D" id="1.10.30.10">
    <property type="entry name" value="High mobility group box domain"/>
    <property type="match status" value="2"/>
</dbReference>
<reference evidence="12" key="2">
    <citation type="submission" date="2021-08" db="EMBL/GenBank/DDBJ databases">
        <authorList>
            <person name="Eriksson T."/>
        </authorList>
    </citation>
    <scope>NUCLEOTIDE SEQUENCE</scope>
    <source>
        <strain evidence="12">Stoneville</strain>
        <tissue evidence="12">Whole head</tissue>
    </source>
</reference>
<feature type="region of interest" description="Disordered" evidence="10">
    <location>
        <begin position="357"/>
        <end position="383"/>
    </location>
</feature>
<dbReference type="PANTHER" id="PTHR10373:SF38">
    <property type="entry name" value="PROTEIN PANGOLIN, ISOFORM J"/>
    <property type="match status" value="1"/>
</dbReference>
<keyword evidence="4" id="KW-0805">Transcription regulation</keyword>
<keyword evidence="7" id="KW-0804">Transcription</keyword>
<accession>A0A8J6H813</accession>
<keyword evidence="13" id="KW-1185">Reference proteome</keyword>
<gene>
    <name evidence="12" type="ORF">GEV33_013063</name>
</gene>
<comment type="similarity">
    <text evidence="2">Belongs to the TCF/LEF family.</text>
</comment>
<keyword evidence="5 9" id="KW-0238">DNA-binding</keyword>
<dbReference type="Proteomes" id="UP000719412">
    <property type="component" value="Unassembled WGS sequence"/>
</dbReference>
<evidence type="ECO:0000313" key="13">
    <source>
        <dbReference type="Proteomes" id="UP000719412"/>
    </source>
</evidence>
<dbReference type="AlphaFoldDB" id="A0A8J6H813"/>
<evidence type="ECO:0000256" key="10">
    <source>
        <dbReference type="SAM" id="MobiDB-lite"/>
    </source>
</evidence>
<name>A0A8J6H813_TENMO</name>
<feature type="compositionally biased region" description="Low complexity" evidence="10">
    <location>
        <begin position="277"/>
        <end position="286"/>
    </location>
</feature>
<evidence type="ECO:0000313" key="12">
    <source>
        <dbReference type="EMBL" id="KAH0809728.1"/>
    </source>
</evidence>
<proteinExistence type="inferred from homology"/>
<dbReference type="SUPFAM" id="SSF47095">
    <property type="entry name" value="HMG-box"/>
    <property type="match status" value="2"/>
</dbReference>
<evidence type="ECO:0000256" key="9">
    <source>
        <dbReference type="PROSITE-ProRule" id="PRU00267"/>
    </source>
</evidence>
<sequence>MRRGPRSLLRGSPVEYDRVRSVLNGVVAQWHSLSREEQAKYYEKARQERQLHMQLYPGWSARDNYGYGTKKKKRKKERTPVESGEQNGSAAGWQWHALGREEQAKYYELARRERQLHMQLYPDWSSRANATRGKKRKRKQDPADGVTCETCITYYIYFYYLHVWGNTVGRPGPILLRVEQTPCWLDESYAPPRTAHMAAELPRSTLGCCTQQEVLLPRSRPRNRHTSIYSPLVQLKELEQFNQVYKKHKEKQKVTGQTENRRKKKCIRYMEAGDGNDGNQSDDNLGSCGSMGDAHTPPEDDAESLNQSMSSPGGLSALSSLTSPGGMVLPSPSTSVASPSVSVASPYMLQSPLTPHEAFDVKLPPPPHPHHQPPRNPVGTNPHDINNPLSVNQLTGQCIGIRREKRYARFSAWSFLSRRKSEESSLCECSSHSEKLSVIGFNLQNGFLELEFSQKTVKTRPCERLCLDVSPAVSARSLVVSRATGSGQDLVGVCTLAERESIGERCVECRIGDELNPGHLVDVCDVAAHRPVLRVPPRLQRGCGERPNPQIAPSSNVSIREPVSVSIVAPTTSSEGRETQKDTECPSAVHRTYNAASLATSFGAFFTWLRFGPFRVADSSVQVSRIVVMHI</sequence>
<dbReference type="GO" id="GO:0060070">
    <property type="term" value="P:canonical Wnt signaling pathway"/>
    <property type="evidence" value="ECO:0007669"/>
    <property type="project" value="TreeGrafter"/>
</dbReference>
<feature type="compositionally biased region" description="Low complexity" evidence="10">
    <location>
        <begin position="308"/>
        <end position="339"/>
    </location>
</feature>
<organism evidence="12 13">
    <name type="scientific">Tenebrio molitor</name>
    <name type="common">Yellow mealworm beetle</name>
    <dbReference type="NCBI Taxonomy" id="7067"/>
    <lineage>
        <taxon>Eukaryota</taxon>
        <taxon>Metazoa</taxon>
        <taxon>Ecdysozoa</taxon>
        <taxon>Arthropoda</taxon>
        <taxon>Hexapoda</taxon>
        <taxon>Insecta</taxon>
        <taxon>Pterygota</taxon>
        <taxon>Neoptera</taxon>
        <taxon>Endopterygota</taxon>
        <taxon>Coleoptera</taxon>
        <taxon>Polyphaga</taxon>
        <taxon>Cucujiformia</taxon>
        <taxon>Tenebrionidae</taxon>
        <taxon>Tenebrio</taxon>
    </lineage>
</organism>
<evidence type="ECO:0000256" key="5">
    <source>
        <dbReference type="ARBA" id="ARBA00023125"/>
    </source>
</evidence>
<keyword evidence="3" id="KW-0879">Wnt signaling pathway</keyword>
<reference evidence="12" key="1">
    <citation type="journal article" date="2020" name="J Insects Food Feed">
        <title>The yellow mealworm (Tenebrio molitor) genome: a resource for the emerging insects as food and feed industry.</title>
        <authorList>
            <person name="Eriksson T."/>
            <person name="Andere A."/>
            <person name="Kelstrup H."/>
            <person name="Emery V."/>
            <person name="Picard C."/>
        </authorList>
    </citation>
    <scope>NUCLEOTIDE SEQUENCE</scope>
    <source>
        <strain evidence="12">Stoneville</strain>
        <tissue evidence="12">Whole head</tissue>
    </source>
</reference>
<dbReference type="GO" id="GO:1990907">
    <property type="term" value="C:beta-catenin-TCF complex"/>
    <property type="evidence" value="ECO:0007669"/>
    <property type="project" value="TreeGrafter"/>
</dbReference>
<evidence type="ECO:0000259" key="11">
    <source>
        <dbReference type="PROSITE" id="PS50118"/>
    </source>
</evidence>
<dbReference type="InterPro" id="IPR009071">
    <property type="entry name" value="HMG_box_dom"/>
</dbReference>
<keyword evidence="8 9" id="KW-0539">Nucleus</keyword>
<feature type="region of interest" description="Disordered" evidence="10">
    <location>
        <begin position="271"/>
        <end position="339"/>
    </location>
</feature>
<dbReference type="InterPro" id="IPR036910">
    <property type="entry name" value="HMG_box_dom_sf"/>
</dbReference>
<dbReference type="PROSITE" id="PS50118">
    <property type="entry name" value="HMG_BOX_2"/>
    <property type="match status" value="1"/>
</dbReference>
<protein>
    <recommendedName>
        <fullName evidence="11">HMG box domain-containing protein</fullName>
    </recommendedName>
</protein>
<dbReference type="InterPro" id="IPR024940">
    <property type="entry name" value="TCF/LEF"/>
</dbReference>
<evidence type="ECO:0000256" key="2">
    <source>
        <dbReference type="ARBA" id="ARBA00006569"/>
    </source>
</evidence>
<evidence type="ECO:0000256" key="8">
    <source>
        <dbReference type="ARBA" id="ARBA00023242"/>
    </source>
</evidence>
<dbReference type="GO" id="GO:0000981">
    <property type="term" value="F:DNA-binding transcription factor activity, RNA polymerase II-specific"/>
    <property type="evidence" value="ECO:0007669"/>
    <property type="project" value="TreeGrafter"/>
</dbReference>
<evidence type="ECO:0000256" key="1">
    <source>
        <dbReference type="ARBA" id="ARBA00004123"/>
    </source>
</evidence>
<evidence type="ECO:0000256" key="6">
    <source>
        <dbReference type="ARBA" id="ARBA00023159"/>
    </source>
</evidence>
<dbReference type="GO" id="GO:0000785">
    <property type="term" value="C:chromatin"/>
    <property type="evidence" value="ECO:0007669"/>
    <property type="project" value="TreeGrafter"/>
</dbReference>
<feature type="region of interest" description="Disordered" evidence="10">
    <location>
        <begin position="67"/>
        <end position="88"/>
    </location>
</feature>
<dbReference type="GO" id="GO:0000978">
    <property type="term" value="F:RNA polymerase II cis-regulatory region sequence-specific DNA binding"/>
    <property type="evidence" value="ECO:0007669"/>
    <property type="project" value="TreeGrafter"/>
</dbReference>
<comment type="caution">
    <text evidence="12">The sequence shown here is derived from an EMBL/GenBank/DDBJ whole genome shotgun (WGS) entry which is preliminary data.</text>
</comment>
<evidence type="ECO:0000256" key="3">
    <source>
        <dbReference type="ARBA" id="ARBA00022687"/>
    </source>
</evidence>
<comment type="subcellular location">
    <subcellularLocation>
        <location evidence="1">Nucleus</location>
    </subcellularLocation>
</comment>
<dbReference type="PANTHER" id="PTHR10373">
    <property type="entry name" value="TRANSCRIPTION FACTOR 7 FAMILY MEMBER"/>
    <property type="match status" value="1"/>
</dbReference>
<keyword evidence="6" id="KW-0010">Activator</keyword>